<evidence type="ECO:0000313" key="2">
    <source>
        <dbReference type="Proteomes" id="UP001595872"/>
    </source>
</evidence>
<accession>A0ABV9U3E2</accession>
<dbReference type="InterPro" id="IPR016024">
    <property type="entry name" value="ARM-type_fold"/>
</dbReference>
<name>A0ABV9U3E2_9ACTN</name>
<gene>
    <name evidence="1" type="ORF">ACFPCY_23825</name>
</gene>
<dbReference type="Proteomes" id="UP001595872">
    <property type="component" value="Unassembled WGS sequence"/>
</dbReference>
<sequence>MFARRLHSDDIDVVCDALSDYQQAQADTRWGVDNPYRPLDGEVLFVARDLLDRSSTLDEEDRHRALSWALTMVWHLGEHEDADRIAGILETISDPGLREEALMAASTALADGPEPNPRLFAAVRAIALDESLDARDRGEAIGALSGLGGPEVEALLVRLTESGDLRVQVRAAGQLTSPKKVRAHREVLQRLVDSWPEDAGPFSGDVRRALAGFHSTYWQDAELDDPVLRHAHDELRFPLGDDSCLEAFATLLRSDDPAAIGIAFDHYEHWEGLRHALDDPGLADAYLPEVLARAREVLRRPVPAAAQLSALNVIGAEHAEPGDAALLVDVLDRADSDAVREKAIWTAYGLFGESSPETADPRLVEAVSSVIFDPSARGAGETAIRILADGLGAAADDVLLRALRDAEPELQAYALHYLVRTGGLERHRAAMEETAERWEDAPPARPWGRNPVDQVFGTPHSVHWEGHRLRDPVLYRAHRRLRLPTVDASYHEAMRTMLTSGDVAAVGIALDHWWSPDGAVARGGEEAREPARELVLALAREMLRQPPSPPELSRAYGSAAARLTARSVLEVAAPDEEIPPGPDEE</sequence>
<dbReference type="InterPro" id="IPR011989">
    <property type="entry name" value="ARM-like"/>
</dbReference>
<evidence type="ECO:0000313" key="1">
    <source>
        <dbReference type="EMBL" id="MFC4910363.1"/>
    </source>
</evidence>
<keyword evidence="2" id="KW-1185">Reference proteome</keyword>
<comment type="caution">
    <text evidence="1">The sequence shown here is derived from an EMBL/GenBank/DDBJ whole genome shotgun (WGS) entry which is preliminary data.</text>
</comment>
<dbReference type="EMBL" id="JBHSIT010000007">
    <property type="protein sequence ID" value="MFC4910363.1"/>
    <property type="molecule type" value="Genomic_DNA"/>
</dbReference>
<organism evidence="1 2">
    <name type="scientific">Actinomadura gamaensis</name>
    <dbReference type="NCBI Taxonomy" id="1763541"/>
    <lineage>
        <taxon>Bacteria</taxon>
        <taxon>Bacillati</taxon>
        <taxon>Actinomycetota</taxon>
        <taxon>Actinomycetes</taxon>
        <taxon>Streptosporangiales</taxon>
        <taxon>Thermomonosporaceae</taxon>
        <taxon>Actinomadura</taxon>
    </lineage>
</organism>
<dbReference type="RefSeq" id="WP_378258658.1">
    <property type="nucleotide sequence ID" value="NZ_JBHSIT010000007.1"/>
</dbReference>
<proteinExistence type="predicted"/>
<protein>
    <recommendedName>
        <fullName evidence="3">HEAT repeat domain-containing protein</fullName>
    </recommendedName>
</protein>
<dbReference type="SUPFAM" id="SSF48371">
    <property type="entry name" value="ARM repeat"/>
    <property type="match status" value="1"/>
</dbReference>
<reference evidence="2" key="1">
    <citation type="journal article" date="2019" name="Int. J. Syst. Evol. Microbiol.">
        <title>The Global Catalogue of Microorganisms (GCM) 10K type strain sequencing project: providing services to taxonomists for standard genome sequencing and annotation.</title>
        <authorList>
            <consortium name="The Broad Institute Genomics Platform"/>
            <consortium name="The Broad Institute Genome Sequencing Center for Infectious Disease"/>
            <person name="Wu L."/>
            <person name="Ma J."/>
        </authorList>
    </citation>
    <scope>NUCLEOTIDE SEQUENCE [LARGE SCALE GENOMIC DNA]</scope>
    <source>
        <strain evidence="2">KLKA75</strain>
    </source>
</reference>
<dbReference type="Gene3D" id="1.25.10.10">
    <property type="entry name" value="Leucine-rich Repeat Variant"/>
    <property type="match status" value="1"/>
</dbReference>
<evidence type="ECO:0008006" key="3">
    <source>
        <dbReference type="Google" id="ProtNLM"/>
    </source>
</evidence>